<organism evidence="1 2">
    <name type="scientific">Chitinophaga filiformis</name>
    <name type="common">Myxococcus filiformis</name>
    <name type="synonym">Flexibacter filiformis</name>
    <dbReference type="NCBI Taxonomy" id="104663"/>
    <lineage>
        <taxon>Bacteria</taxon>
        <taxon>Pseudomonadati</taxon>
        <taxon>Bacteroidota</taxon>
        <taxon>Chitinophagia</taxon>
        <taxon>Chitinophagales</taxon>
        <taxon>Chitinophagaceae</taxon>
        <taxon>Chitinophaga</taxon>
    </lineage>
</organism>
<dbReference type="AlphaFoldDB" id="A0A1G7ZEN7"/>
<protein>
    <submittedName>
        <fullName evidence="1">Uncharacterized protein</fullName>
    </submittedName>
</protein>
<sequence>MKAAGLIFCELFDSVNLLLDFVNQPLQEPVFCPDHA</sequence>
<proteinExistence type="predicted"/>
<dbReference type="Proteomes" id="UP000199045">
    <property type="component" value="Unassembled WGS sequence"/>
</dbReference>
<dbReference type="EMBL" id="FNBN01000008">
    <property type="protein sequence ID" value="SDH06570.1"/>
    <property type="molecule type" value="Genomic_DNA"/>
</dbReference>
<evidence type="ECO:0000313" key="2">
    <source>
        <dbReference type="Proteomes" id="UP000199045"/>
    </source>
</evidence>
<gene>
    <name evidence="1" type="ORF">SAMN04488121_108225</name>
</gene>
<evidence type="ECO:0000313" key="1">
    <source>
        <dbReference type="EMBL" id="SDH06570.1"/>
    </source>
</evidence>
<accession>A0A1G7ZEN7</accession>
<reference evidence="1 2" key="1">
    <citation type="submission" date="2016-10" db="EMBL/GenBank/DDBJ databases">
        <authorList>
            <person name="de Groot N.N."/>
        </authorList>
    </citation>
    <scope>NUCLEOTIDE SEQUENCE [LARGE SCALE GENOMIC DNA]</scope>
    <source>
        <strain evidence="1 2">DSM 527</strain>
    </source>
</reference>
<name>A0A1G7ZEN7_CHIFI</name>